<feature type="domain" description="UFSP2 second" evidence="13">
    <location>
        <begin position="283"/>
        <end position="387"/>
    </location>
</feature>
<feature type="transmembrane region" description="Helical" evidence="11">
    <location>
        <begin position="102"/>
        <end position="121"/>
    </location>
</feature>
<feature type="domain" description="UFSP1/2/DUB catalytic" evidence="12">
    <location>
        <begin position="415"/>
        <end position="597"/>
    </location>
</feature>
<dbReference type="SUPFAM" id="SSF54001">
    <property type="entry name" value="Cysteine proteinases"/>
    <property type="match status" value="1"/>
</dbReference>
<organism evidence="14 15">
    <name type="scientific">Syphacia muris</name>
    <dbReference type="NCBI Taxonomy" id="451379"/>
    <lineage>
        <taxon>Eukaryota</taxon>
        <taxon>Metazoa</taxon>
        <taxon>Ecdysozoa</taxon>
        <taxon>Nematoda</taxon>
        <taxon>Chromadorea</taxon>
        <taxon>Rhabditida</taxon>
        <taxon>Spirurina</taxon>
        <taxon>Oxyuridomorpha</taxon>
        <taxon>Oxyuroidea</taxon>
        <taxon>Oxyuridae</taxon>
        <taxon>Syphacia</taxon>
    </lineage>
</organism>
<evidence type="ECO:0000256" key="8">
    <source>
        <dbReference type="ARBA" id="ARBA00064300"/>
    </source>
</evidence>
<evidence type="ECO:0000256" key="5">
    <source>
        <dbReference type="ARBA" id="ARBA00022801"/>
    </source>
</evidence>
<dbReference type="GO" id="GO:0006508">
    <property type="term" value="P:proteolysis"/>
    <property type="evidence" value="ECO:0007669"/>
    <property type="project" value="UniProtKB-KW"/>
</dbReference>
<comment type="function">
    <text evidence="7">Thiol protease which recognizes and hydrolyzes the peptide bond at the C-terminal Gly of ufm-1, a ubiquitin-like modifier protein bound to a number of target proteins. Required, with oct-4, for the localization of a subset of 7 transmembrane domain odorant receptors, including odr-10, to the cilia of olfactory neurons AWA and AWC. Operates in aggregation behavior, and responses to oxygen levels.</text>
</comment>
<dbReference type="Proteomes" id="UP000046393">
    <property type="component" value="Unplaced"/>
</dbReference>
<proteinExistence type="inferred from homology"/>
<comment type="subcellular location">
    <subcellularLocation>
        <location evidence="1">Endoplasmic reticulum membrane</location>
        <topology evidence="1">Peripheral membrane protein</topology>
    </subcellularLocation>
</comment>
<sequence>MDEYTSDEITWTVDFDQVLQIINISDEYCLFSYVKSFQNYKNVSQWNKDSLMGFIFGNRDSHHIHTILFTSVSDVETTADYIAFTESSFFASMIAEFYRNNALFLLFLFFGKVSFIGLLLLQDVEYPLDPDVLSATVNFSLCDLRLYTSKDNLDKGILQFAEDQHIRNKKSEACLGVLALSTMQLDWNIKFDDSDSFKEMLTTVLAEEQLNVDYMYFLNNTHNFLLGADDVNDDFVEYMRGQGQQYYENIVNFVPLRPVNIEVNDVSEQRLVPVLRISKGLCKYINIRNLVTAFTLIPKSSPKLDALKDLRMSLCRTLFLVSRCILQFSNVKKQQFVDVDTYAFIVNENLITVCYPREADQSLLREYRLKLHKMFNVSMNHPVFRPSQSIVVQHNSLLRNPHQKIRNYKPVGDLFLVKGSYDYYHYLQGNIDDCGWGCAYRSFQTIWSWFNCQGYTDLPVPTHRQIQQSLVKYGDRDEKIVGSRQWLGSLELSYCLETMLGFESKILATNSGAELADNARKLATHFQQYGTPIMIGGGMLAHTILGVDFNSSTGECAFLVLDPHYTGEDAIHTVISKGWCGWKILNFWKKECFYNLLLPIPPSDVI</sequence>
<dbReference type="GO" id="GO:0005789">
    <property type="term" value="C:endoplasmic reticulum membrane"/>
    <property type="evidence" value="ECO:0007669"/>
    <property type="project" value="UniProtKB-SubCell"/>
</dbReference>
<evidence type="ECO:0000256" key="9">
    <source>
        <dbReference type="ARBA" id="ARBA00073057"/>
    </source>
</evidence>
<keyword evidence="6" id="KW-0788">Thiol protease</keyword>
<dbReference type="PANTHER" id="PTHR48153:SF2">
    <property type="entry name" value="UFM1-SPECIFIC PROTEASE 2"/>
    <property type="match status" value="1"/>
</dbReference>
<comment type="subunit">
    <text evidence="8">Interacts with odr-4.</text>
</comment>
<keyword evidence="11" id="KW-1133">Transmembrane helix</keyword>
<dbReference type="FunFam" id="3.90.70.130:FF:000001">
    <property type="entry name" value="Probable Ufm1-specific protease 2"/>
    <property type="match status" value="1"/>
</dbReference>
<keyword evidence="3" id="KW-0645">Protease</keyword>
<dbReference type="Gene3D" id="3.90.70.130">
    <property type="match status" value="1"/>
</dbReference>
<evidence type="ECO:0000256" key="10">
    <source>
        <dbReference type="ARBA" id="ARBA00076114"/>
    </source>
</evidence>
<dbReference type="STRING" id="451379.A0A0N5ARH2"/>
<dbReference type="Pfam" id="PF20908">
    <property type="entry name" value="UfSP2_N"/>
    <property type="match status" value="1"/>
</dbReference>
<keyword evidence="5" id="KW-0378">Hydrolase</keyword>
<dbReference type="InterPro" id="IPR038765">
    <property type="entry name" value="Papain-like_cys_pep_sf"/>
</dbReference>
<evidence type="ECO:0000256" key="11">
    <source>
        <dbReference type="SAM" id="Phobius"/>
    </source>
</evidence>
<evidence type="ECO:0000259" key="12">
    <source>
        <dbReference type="Pfam" id="PF07910"/>
    </source>
</evidence>
<keyword evidence="14" id="KW-1185">Reference proteome</keyword>
<dbReference type="PANTHER" id="PTHR48153">
    <property type="entry name" value="UFM1-SPECIFIC PROTEASE 2"/>
    <property type="match status" value="1"/>
</dbReference>
<dbReference type="AlphaFoldDB" id="A0A0N5ARH2"/>
<name>A0A0N5ARH2_9BILA</name>
<dbReference type="GO" id="GO:0071567">
    <property type="term" value="F:deUFMylase activity"/>
    <property type="evidence" value="ECO:0007669"/>
    <property type="project" value="TreeGrafter"/>
</dbReference>
<reference evidence="15" key="1">
    <citation type="submission" date="2017-02" db="UniProtKB">
        <authorList>
            <consortium name="WormBaseParasite"/>
        </authorList>
    </citation>
    <scope>IDENTIFICATION</scope>
</reference>
<keyword evidence="11" id="KW-0812">Transmembrane</keyword>
<dbReference type="InterPro" id="IPR012462">
    <property type="entry name" value="UFSP1/2_DUB_cat"/>
</dbReference>
<protein>
    <recommendedName>
        <fullName evidence="9">Ufm1-specific protease</fullName>
    </recommendedName>
    <alternativeName>
        <fullName evidence="10">Odorant response abnormal protein 8</fullName>
    </alternativeName>
</protein>
<evidence type="ECO:0000256" key="4">
    <source>
        <dbReference type="ARBA" id="ARBA00022786"/>
    </source>
</evidence>
<evidence type="ECO:0000259" key="13">
    <source>
        <dbReference type="Pfam" id="PF20908"/>
    </source>
</evidence>
<evidence type="ECO:0000256" key="2">
    <source>
        <dbReference type="ARBA" id="ARBA00008552"/>
    </source>
</evidence>
<dbReference type="InterPro" id="IPR049387">
    <property type="entry name" value="UFSP2-like_2nd"/>
</dbReference>
<evidence type="ECO:0000256" key="3">
    <source>
        <dbReference type="ARBA" id="ARBA00022670"/>
    </source>
</evidence>
<dbReference type="WBParaSite" id="SMUV_0000732101-mRNA-1">
    <property type="protein sequence ID" value="SMUV_0000732101-mRNA-1"/>
    <property type="gene ID" value="SMUV_0000732101"/>
</dbReference>
<keyword evidence="4" id="KW-0833">Ubl conjugation pathway</keyword>
<accession>A0A0N5ARH2</accession>
<keyword evidence="11" id="KW-0472">Membrane</keyword>
<evidence type="ECO:0000313" key="15">
    <source>
        <dbReference type="WBParaSite" id="SMUV_0000732101-mRNA-1"/>
    </source>
</evidence>
<evidence type="ECO:0000256" key="1">
    <source>
        <dbReference type="ARBA" id="ARBA00004406"/>
    </source>
</evidence>
<evidence type="ECO:0000256" key="6">
    <source>
        <dbReference type="ARBA" id="ARBA00022807"/>
    </source>
</evidence>
<evidence type="ECO:0000313" key="14">
    <source>
        <dbReference type="Proteomes" id="UP000046393"/>
    </source>
</evidence>
<comment type="similarity">
    <text evidence="2">Belongs to the peptidase C78 family.</text>
</comment>
<dbReference type="GO" id="GO:0005634">
    <property type="term" value="C:nucleus"/>
    <property type="evidence" value="ECO:0007669"/>
    <property type="project" value="TreeGrafter"/>
</dbReference>
<dbReference type="Pfam" id="PF07910">
    <property type="entry name" value="Peptidase_C78"/>
    <property type="match status" value="1"/>
</dbReference>
<evidence type="ECO:0000256" key="7">
    <source>
        <dbReference type="ARBA" id="ARBA00056938"/>
    </source>
</evidence>